<keyword evidence="2" id="KW-1185">Reference proteome</keyword>
<reference evidence="1" key="1">
    <citation type="submission" date="2025-08" db="UniProtKB">
        <authorList>
            <consortium name="Ensembl"/>
        </authorList>
    </citation>
    <scope>IDENTIFICATION</scope>
</reference>
<proteinExistence type="predicted"/>
<dbReference type="GeneTree" id="ENSGT00940000180314"/>
<evidence type="ECO:0000313" key="2">
    <source>
        <dbReference type="Proteomes" id="UP000265160"/>
    </source>
</evidence>
<dbReference type="Proteomes" id="UP000265160">
    <property type="component" value="Unplaced"/>
</dbReference>
<accession>A0A3P9B8V0</accession>
<reference evidence="1" key="2">
    <citation type="submission" date="2025-09" db="UniProtKB">
        <authorList>
            <consortium name="Ensembl"/>
        </authorList>
    </citation>
    <scope>IDENTIFICATION</scope>
</reference>
<organism evidence="1 2">
    <name type="scientific">Maylandia zebra</name>
    <name type="common">zebra mbuna</name>
    <dbReference type="NCBI Taxonomy" id="106582"/>
    <lineage>
        <taxon>Eukaryota</taxon>
        <taxon>Metazoa</taxon>
        <taxon>Chordata</taxon>
        <taxon>Craniata</taxon>
        <taxon>Vertebrata</taxon>
        <taxon>Euteleostomi</taxon>
        <taxon>Actinopterygii</taxon>
        <taxon>Neopterygii</taxon>
        <taxon>Teleostei</taxon>
        <taxon>Neoteleostei</taxon>
        <taxon>Acanthomorphata</taxon>
        <taxon>Ovalentaria</taxon>
        <taxon>Cichlomorphae</taxon>
        <taxon>Cichliformes</taxon>
        <taxon>Cichlidae</taxon>
        <taxon>African cichlids</taxon>
        <taxon>Pseudocrenilabrinae</taxon>
        <taxon>Haplochromini</taxon>
        <taxon>Maylandia</taxon>
        <taxon>Maylandia zebra complex</taxon>
    </lineage>
</organism>
<dbReference type="Gene3D" id="3.40.50.300">
    <property type="entry name" value="P-loop containing nucleotide triphosphate hydrolases"/>
    <property type="match status" value="1"/>
</dbReference>
<name>A0A3P9B8V0_9CICH</name>
<dbReference type="InterPro" id="IPR027417">
    <property type="entry name" value="P-loop_NTPase"/>
</dbReference>
<dbReference type="Ensembl" id="ENSMZET00005006622.1">
    <property type="protein sequence ID" value="ENSMZEP00005006333.1"/>
    <property type="gene ID" value="ENSMZEG00005004909.1"/>
</dbReference>
<evidence type="ECO:0000313" key="1">
    <source>
        <dbReference type="Ensembl" id="ENSMZEP00005006333.1"/>
    </source>
</evidence>
<dbReference type="AlphaFoldDB" id="A0A3P9B8V0"/>
<sequence>MEQIRDRVFKHKNYNFVVSLSTPEYIDSLESFEIKDSDVFLVTYPKSGW</sequence>
<dbReference type="SUPFAM" id="SSF52540">
    <property type="entry name" value="P-loop containing nucleoside triphosphate hydrolases"/>
    <property type="match status" value="1"/>
</dbReference>
<protein>
    <submittedName>
        <fullName evidence="1">Uncharacterized protein</fullName>
    </submittedName>
</protein>